<sequence>MSQTQGASRSGLRIPMIPATSFGVGCVAMVTEVMTPKVDPPPCVSLALGHAEKAVDVDLHPA</sequence>
<reference evidence="1 2" key="1">
    <citation type="submission" date="2023-10" db="EMBL/GenBank/DDBJ databases">
        <title>Draft genome sequence of Xylaria bambusicola isolate GMP-LS, the root and basal stem rot pathogen of sugarcane in Indonesia.</title>
        <authorList>
            <person name="Selvaraj P."/>
            <person name="Muralishankar V."/>
            <person name="Muruganantham S."/>
            <person name="Sp S."/>
            <person name="Haryani S."/>
            <person name="Lau K.J.X."/>
            <person name="Naqvi N.I."/>
        </authorList>
    </citation>
    <scope>NUCLEOTIDE SEQUENCE [LARGE SCALE GENOMIC DNA]</scope>
    <source>
        <strain evidence="1">GMP-LS</strain>
    </source>
</reference>
<protein>
    <submittedName>
        <fullName evidence="1">Uncharacterized protein</fullName>
    </submittedName>
</protein>
<keyword evidence="2" id="KW-1185">Reference proteome</keyword>
<organism evidence="1 2">
    <name type="scientific">Xylaria bambusicola</name>
    <dbReference type="NCBI Taxonomy" id="326684"/>
    <lineage>
        <taxon>Eukaryota</taxon>
        <taxon>Fungi</taxon>
        <taxon>Dikarya</taxon>
        <taxon>Ascomycota</taxon>
        <taxon>Pezizomycotina</taxon>
        <taxon>Sordariomycetes</taxon>
        <taxon>Xylariomycetidae</taxon>
        <taxon>Xylariales</taxon>
        <taxon>Xylariaceae</taxon>
        <taxon>Xylaria</taxon>
    </lineage>
</organism>
<dbReference type="EMBL" id="JAWHQM010000024">
    <property type="protein sequence ID" value="KAK5632340.1"/>
    <property type="molecule type" value="Genomic_DNA"/>
</dbReference>
<dbReference type="Proteomes" id="UP001305414">
    <property type="component" value="Unassembled WGS sequence"/>
</dbReference>
<dbReference type="AlphaFoldDB" id="A0AAN7UH51"/>
<comment type="caution">
    <text evidence="1">The sequence shown here is derived from an EMBL/GenBank/DDBJ whole genome shotgun (WGS) entry which is preliminary data.</text>
</comment>
<proteinExistence type="predicted"/>
<evidence type="ECO:0000313" key="1">
    <source>
        <dbReference type="EMBL" id="KAK5632340.1"/>
    </source>
</evidence>
<gene>
    <name evidence="1" type="ORF">RRF57_008053</name>
</gene>
<evidence type="ECO:0000313" key="2">
    <source>
        <dbReference type="Proteomes" id="UP001305414"/>
    </source>
</evidence>
<accession>A0AAN7UH51</accession>
<name>A0AAN7UH51_9PEZI</name>